<evidence type="ECO:0000256" key="2">
    <source>
        <dbReference type="ARBA" id="ARBA00022448"/>
    </source>
</evidence>
<feature type="transmembrane region" description="Helical" evidence="8">
    <location>
        <begin position="92"/>
        <end position="111"/>
    </location>
</feature>
<dbReference type="PANTHER" id="PTHR30561">
    <property type="entry name" value="SMR FAMILY PROTON-DEPENDENT DRUG EFFLUX TRANSPORTER SUGE"/>
    <property type="match status" value="1"/>
</dbReference>
<evidence type="ECO:0000256" key="5">
    <source>
        <dbReference type="ARBA" id="ARBA00022989"/>
    </source>
</evidence>
<keyword evidence="3" id="KW-1003">Cell membrane</keyword>
<dbReference type="EMBL" id="VLLL01000005">
    <property type="protein sequence ID" value="TWJ14636.1"/>
    <property type="molecule type" value="Genomic_DNA"/>
</dbReference>
<dbReference type="Proteomes" id="UP000321617">
    <property type="component" value="Unassembled WGS sequence"/>
</dbReference>
<keyword evidence="5 8" id="KW-1133">Transmembrane helix</keyword>
<dbReference type="InterPro" id="IPR000390">
    <property type="entry name" value="Small_drug/metabolite_transptr"/>
</dbReference>
<feature type="transmembrane region" description="Helical" evidence="8">
    <location>
        <begin position="41"/>
        <end position="58"/>
    </location>
</feature>
<reference evidence="9 10" key="1">
    <citation type="journal article" date="2013" name="Stand. Genomic Sci.">
        <title>Genomic Encyclopedia of Type Strains, Phase I: The one thousand microbial genomes (KMG-I) project.</title>
        <authorList>
            <person name="Kyrpides N.C."/>
            <person name="Woyke T."/>
            <person name="Eisen J.A."/>
            <person name="Garrity G."/>
            <person name="Lilburn T.G."/>
            <person name="Beck B.J."/>
            <person name="Whitman W.B."/>
            <person name="Hugenholtz P."/>
            <person name="Klenk H.P."/>
        </authorList>
    </citation>
    <scope>NUCLEOTIDE SEQUENCE [LARGE SCALE GENOMIC DNA]</scope>
    <source>
        <strain evidence="9 10">DSM 45044</strain>
    </source>
</reference>
<comment type="caution">
    <text evidence="9">The sequence shown here is derived from an EMBL/GenBank/DDBJ whole genome shotgun (WGS) entry which is preliminary data.</text>
</comment>
<dbReference type="SUPFAM" id="SSF103481">
    <property type="entry name" value="Multidrug resistance efflux transporter EmrE"/>
    <property type="match status" value="1"/>
</dbReference>
<accession>A0A562V9S2</accession>
<dbReference type="GO" id="GO:0005886">
    <property type="term" value="C:plasma membrane"/>
    <property type="evidence" value="ECO:0007669"/>
    <property type="project" value="UniProtKB-SubCell"/>
</dbReference>
<proteinExistence type="inferred from homology"/>
<keyword evidence="2" id="KW-0813">Transport</keyword>
<evidence type="ECO:0000313" key="9">
    <source>
        <dbReference type="EMBL" id="TWJ14636.1"/>
    </source>
</evidence>
<dbReference type="AlphaFoldDB" id="A0A562V9S2"/>
<name>A0A562V9S2_9ACTN</name>
<evidence type="ECO:0000256" key="3">
    <source>
        <dbReference type="ARBA" id="ARBA00022475"/>
    </source>
</evidence>
<sequence length="112" mass="12047">MDFAKSFQMSWIILVISGLLETTWAIALERSQGFSRPWPTAVFGVALVLSMAGLGWALKDIPVGTGYVVWVGIGAVGTAVIGMVWLGESVNWQRIVCLLLVVAGVVGLKVYH</sequence>
<dbReference type="PANTHER" id="PTHR30561:SF0">
    <property type="entry name" value="GUANIDINIUM EXPORTER"/>
    <property type="match status" value="1"/>
</dbReference>
<dbReference type="GO" id="GO:0022857">
    <property type="term" value="F:transmembrane transporter activity"/>
    <property type="evidence" value="ECO:0007669"/>
    <property type="project" value="InterPro"/>
</dbReference>
<keyword evidence="4 7" id="KW-0812">Transmembrane</keyword>
<dbReference type="InterPro" id="IPR037185">
    <property type="entry name" value="EmrE-like"/>
</dbReference>
<comment type="similarity">
    <text evidence="7">Belongs to the drug/metabolite transporter (DMT) superfamily. Small multidrug resistance (SMR) (TC 2.A.7.1) family.</text>
</comment>
<dbReference type="InterPro" id="IPR045324">
    <property type="entry name" value="Small_multidrug_res"/>
</dbReference>
<dbReference type="Pfam" id="PF00893">
    <property type="entry name" value="Multi_Drug_Res"/>
    <property type="match status" value="1"/>
</dbReference>
<protein>
    <submittedName>
        <fullName evidence="9">Quaternary ammonium compound-resistance protein SugE</fullName>
    </submittedName>
</protein>
<keyword evidence="10" id="KW-1185">Reference proteome</keyword>
<comment type="subcellular location">
    <subcellularLocation>
        <location evidence="1 7">Cell membrane</location>
        <topology evidence="1 7">Multi-pass membrane protein</topology>
    </subcellularLocation>
</comment>
<organism evidence="9 10">
    <name type="scientific">Stackebrandtia albiflava</name>
    <dbReference type="NCBI Taxonomy" id="406432"/>
    <lineage>
        <taxon>Bacteria</taxon>
        <taxon>Bacillati</taxon>
        <taxon>Actinomycetota</taxon>
        <taxon>Actinomycetes</taxon>
        <taxon>Glycomycetales</taxon>
        <taxon>Glycomycetaceae</taxon>
        <taxon>Stackebrandtia</taxon>
    </lineage>
</organism>
<evidence type="ECO:0000256" key="6">
    <source>
        <dbReference type="ARBA" id="ARBA00023136"/>
    </source>
</evidence>
<gene>
    <name evidence="9" type="ORF">LX16_0322</name>
</gene>
<evidence type="ECO:0000256" key="1">
    <source>
        <dbReference type="ARBA" id="ARBA00004651"/>
    </source>
</evidence>
<dbReference type="Gene3D" id="1.10.3730.20">
    <property type="match status" value="1"/>
</dbReference>
<evidence type="ECO:0000256" key="8">
    <source>
        <dbReference type="SAM" id="Phobius"/>
    </source>
</evidence>
<evidence type="ECO:0000256" key="4">
    <source>
        <dbReference type="ARBA" id="ARBA00022692"/>
    </source>
</evidence>
<keyword evidence="6 8" id="KW-0472">Membrane</keyword>
<evidence type="ECO:0000256" key="7">
    <source>
        <dbReference type="RuleBase" id="RU003942"/>
    </source>
</evidence>
<feature type="transmembrane region" description="Helical" evidence="8">
    <location>
        <begin position="67"/>
        <end position="86"/>
    </location>
</feature>
<evidence type="ECO:0000313" key="10">
    <source>
        <dbReference type="Proteomes" id="UP000321617"/>
    </source>
</evidence>
<dbReference type="FunFam" id="1.10.3730.20:FF:000001">
    <property type="entry name" value="Quaternary ammonium compound resistance transporter SugE"/>
    <property type="match status" value="1"/>
</dbReference>